<dbReference type="SFLD" id="SFLDS00003">
    <property type="entry name" value="Haloacid_Dehalogenase"/>
    <property type="match status" value="1"/>
</dbReference>
<proteinExistence type="predicted"/>
<dbReference type="KEGG" id="tbe:Trebr_1109"/>
<sequence length="220" mass="24349">MTVYALPDRVHTIIFDIDSTLYTNSAYAFEQIDIQLRRYAAVADISADEARAQIAAYREKWAAEHDGQKISLGNALTAFGIPIAESIRWRRELLEPALFLQPDEELRRTLERLAETYVLICVTNNPVLPARKTLEALGVSDLFPEIIGLDTCGVSKPDRRPFELAARLSGAAVSHCLSVGDRYDIDIALPLSMGMGAVLVSGVADVYRLPYVLKNGTRPE</sequence>
<dbReference type="SFLD" id="SFLDG01129">
    <property type="entry name" value="C1.5:_HAD__Beta-PGM__Phosphata"/>
    <property type="match status" value="1"/>
</dbReference>
<dbReference type="InterPro" id="IPR023214">
    <property type="entry name" value="HAD_sf"/>
</dbReference>
<dbReference type="STRING" id="906968.Trebr_1109"/>
<evidence type="ECO:0000256" key="2">
    <source>
        <dbReference type="ARBA" id="ARBA00022842"/>
    </source>
</evidence>
<dbReference type="eggNOG" id="COG0637">
    <property type="taxonomic scope" value="Bacteria"/>
</dbReference>
<dbReference type="AlphaFoldDB" id="F4LKG7"/>
<dbReference type="InterPro" id="IPR036412">
    <property type="entry name" value="HAD-like_sf"/>
</dbReference>
<reference evidence="4" key="1">
    <citation type="submission" date="2011-04" db="EMBL/GenBank/DDBJ databases">
        <title>The complete genome of Treponema brennaborense DSM 12168.</title>
        <authorList>
            <person name="Lucas S."/>
            <person name="Han J."/>
            <person name="Lapidus A."/>
            <person name="Bruce D."/>
            <person name="Goodwin L."/>
            <person name="Pitluck S."/>
            <person name="Peters L."/>
            <person name="Kyrpides N."/>
            <person name="Mavromatis K."/>
            <person name="Ivanova N."/>
            <person name="Mikhailova N."/>
            <person name="Pagani I."/>
            <person name="Teshima H."/>
            <person name="Detter J.C."/>
            <person name="Tapia R."/>
            <person name="Han C."/>
            <person name="Land M."/>
            <person name="Hauser L."/>
            <person name="Markowitz V."/>
            <person name="Cheng J.-F."/>
            <person name="Hugenholtz P."/>
            <person name="Woyke T."/>
            <person name="Wu D."/>
            <person name="Gronow S."/>
            <person name="Wellnitz S."/>
            <person name="Brambilla E."/>
            <person name="Klenk H.-P."/>
            <person name="Eisen J.A."/>
        </authorList>
    </citation>
    <scope>NUCLEOTIDE SEQUENCE [LARGE SCALE GENOMIC DNA]</scope>
    <source>
        <strain evidence="4">DSM 12168 / CIP 105900 / DD5/3</strain>
    </source>
</reference>
<dbReference type="PANTHER" id="PTHR46470">
    <property type="entry name" value="N-ACYLNEURAMINATE-9-PHOSPHATASE"/>
    <property type="match status" value="1"/>
</dbReference>
<dbReference type="EMBL" id="CP002696">
    <property type="protein sequence ID" value="AEE16541.1"/>
    <property type="molecule type" value="Genomic_DNA"/>
</dbReference>
<dbReference type="Proteomes" id="UP000006546">
    <property type="component" value="Chromosome"/>
</dbReference>
<evidence type="ECO:0000256" key="1">
    <source>
        <dbReference type="ARBA" id="ARBA00022801"/>
    </source>
</evidence>
<evidence type="ECO:0000313" key="4">
    <source>
        <dbReference type="Proteomes" id="UP000006546"/>
    </source>
</evidence>
<evidence type="ECO:0000313" key="3">
    <source>
        <dbReference type="EMBL" id="AEE16541.1"/>
    </source>
</evidence>
<keyword evidence="4" id="KW-1185">Reference proteome</keyword>
<protein>
    <submittedName>
        <fullName evidence="3">Haloacid dehalogenase domain protein hydrolase</fullName>
    </submittedName>
</protein>
<gene>
    <name evidence="3" type="ordered locus">Trebr_1109</name>
</gene>
<dbReference type="Gene3D" id="3.40.50.1000">
    <property type="entry name" value="HAD superfamily/HAD-like"/>
    <property type="match status" value="1"/>
</dbReference>
<dbReference type="Pfam" id="PF00702">
    <property type="entry name" value="Hydrolase"/>
    <property type="match status" value="1"/>
</dbReference>
<dbReference type="HOGENOM" id="CLU_1282734_0_0_12"/>
<dbReference type="GO" id="GO:0016787">
    <property type="term" value="F:hydrolase activity"/>
    <property type="evidence" value="ECO:0007669"/>
    <property type="project" value="UniProtKB-KW"/>
</dbReference>
<keyword evidence="2" id="KW-0460">Magnesium</keyword>
<dbReference type="InterPro" id="IPR051400">
    <property type="entry name" value="HAD-like_hydrolase"/>
</dbReference>
<dbReference type="RefSeq" id="WP_013758249.1">
    <property type="nucleotide sequence ID" value="NC_015500.1"/>
</dbReference>
<organism evidence="3 4">
    <name type="scientific">Treponema brennaborense (strain DSM 12168 / CIP 105900 / DD5/3)</name>
    <dbReference type="NCBI Taxonomy" id="906968"/>
    <lineage>
        <taxon>Bacteria</taxon>
        <taxon>Pseudomonadati</taxon>
        <taxon>Spirochaetota</taxon>
        <taxon>Spirochaetia</taxon>
        <taxon>Spirochaetales</taxon>
        <taxon>Treponemataceae</taxon>
        <taxon>Treponema</taxon>
    </lineage>
</organism>
<dbReference type="SUPFAM" id="SSF56784">
    <property type="entry name" value="HAD-like"/>
    <property type="match status" value="1"/>
</dbReference>
<dbReference type="OrthoDB" id="358703at2"/>
<keyword evidence="1 3" id="KW-0378">Hydrolase</keyword>
<accession>F4LKG7</accession>
<dbReference type="Gene3D" id="1.20.120.1600">
    <property type="match status" value="1"/>
</dbReference>
<name>F4LKG7_TREBD</name>